<dbReference type="InterPro" id="IPR006059">
    <property type="entry name" value="SBP"/>
</dbReference>
<keyword evidence="4" id="KW-0564">Palmitate</keyword>
<evidence type="ECO:0000256" key="4">
    <source>
        <dbReference type="ARBA" id="ARBA00023139"/>
    </source>
</evidence>
<protein>
    <submittedName>
        <fullName evidence="8">Extracellular solute-binding protein</fullName>
    </submittedName>
</protein>
<dbReference type="RefSeq" id="WP_139606397.1">
    <property type="nucleotide sequence ID" value="NZ_VDCQ01000065.1"/>
</dbReference>
<dbReference type="AlphaFoldDB" id="A0A5C4SZN2"/>
<keyword evidence="3" id="KW-0472">Membrane</keyword>
<feature type="compositionally biased region" description="Polar residues" evidence="6">
    <location>
        <begin position="35"/>
        <end position="53"/>
    </location>
</feature>
<evidence type="ECO:0000256" key="2">
    <source>
        <dbReference type="ARBA" id="ARBA00022729"/>
    </source>
</evidence>
<dbReference type="PROSITE" id="PS51257">
    <property type="entry name" value="PROKAR_LIPOPROTEIN"/>
    <property type="match status" value="1"/>
</dbReference>
<keyword evidence="9" id="KW-1185">Reference proteome</keyword>
<comment type="caution">
    <text evidence="8">The sequence shown here is derived from an EMBL/GenBank/DDBJ whole genome shotgun (WGS) entry which is preliminary data.</text>
</comment>
<keyword evidence="1" id="KW-1003">Cell membrane</keyword>
<evidence type="ECO:0000256" key="1">
    <source>
        <dbReference type="ARBA" id="ARBA00022475"/>
    </source>
</evidence>
<accession>A0A5C4SZN2</accession>
<dbReference type="Proteomes" id="UP000307943">
    <property type="component" value="Unassembled WGS sequence"/>
</dbReference>
<feature type="chain" id="PRO_5039246746" evidence="7">
    <location>
        <begin position="24"/>
        <end position="460"/>
    </location>
</feature>
<dbReference type="OrthoDB" id="9798191at2"/>
<evidence type="ECO:0000256" key="3">
    <source>
        <dbReference type="ARBA" id="ARBA00023136"/>
    </source>
</evidence>
<feature type="signal peptide" evidence="7">
    <location>
        <begin position="1"/>
        <end position="23"/>
    </location>
</feature>
<dbReference type="PANTHER" id="PTHR43649:SF33">
    <property type="entry name" value="POLYGALACTURONAN_RHAMNOGALACTURONAN-BINDING PROTEIN YTCQ"/>
    <property type="match status" value="1"/>
</dbReference>
<evidence type="ECO:0000313" key="8">
    <source>
        <dbReference type="EMBL" id="TNJ62126.1"/>
    </source>
</evidence>
<organism evidence="8 9">
    <name type="scientific">Paenibacillus hemerocallicola</name>
    <dbReference type="NCBI Taxonomy" id="1172614"/>
    <lineage>
        <taxon>Bacteria</taxon>
        <taxon>Bacillati</taxon>
        <taxon>Bacillota</taxon>
        <taxon>Bacilli</taxon>
        <taxon>Bacillales</taxon>
        <taxon>Paenibacillaceae</taxon>
        <taxon>Paenibacillus</taxon>
    </lineage>
</organism>
<evidence type="ECO:0000256" key="7">
    <source>
        <dbReference type="SAM" id="SignalP"/>
    </source>
</evidence>
<feature type="region of interest" description="Disordered" evidence="6">
    <location>
        <begin position="32"/>
        <end position="64"/>
    </location>
</feature>
<dbReference type="PANTHER" id="PTHR43649">
    <property type="entry name" value="ARABINOSE-BINDING PROTEIN-RELATED"/>
    <property type="match status" value="1"/>
</dbReference>
<sequence>MKEKAAFLKCLLFLLTLTPLLGACNGKPHTVAEGNGSQTEQADADNGSRTSPDSPGPKNEKGDPVEIVFYTNNGDSEASFDYRYGDLIRQKFPDYSIKYITRTQGTNLDELLANKTRFDIFFQSIGNFEEWAFPYGIEYDMSELINKHQVDLKRFEPTIIEAMRQASGGKLFGLPVQTNNLVLYYNKDIFDKFGVEYPKDGMTWEEMVKLSLRLSRNDGNRQYLGFVHSPSHTIRMNPMSIPNIDAKTDKPTIYKDERWKTFYETYFKSPTTESGYTNLLTQTGTVPNNNNAFVKDQNAAMMMYLSSLIYVWEEQLKAVNWDIVSLPTVKPGIGSQSYPSYFGITKMAKQKDAAMEVLKFMVSDEFQSSLARKGIMPVLNKEQVKREFGKESPYRDRNMKAVFYNDFAPIPERTPYDAKIVNTYSTFFTQTNVGKLDINSALLQAEDQANIAIEEYKKNQ</sequence>
<dbReference type="EMBL" id="VDCQ01000065">
    <property type="protein sequence ID" value="TNJ62126.1"/>
    <property type="molecule type" value="Genomic_DNA"/>
</dbReference>
<keyword evidence="2 7" id="KW-0732">Signal</keyword>
<dbReference type="Pfam" id="PF01547">
    <property type="entry name" value="SBP_bac_1"/>
    <property type="match status" value="1"/>
</dbReference>
<evidence type="ECO:0000313" key="9">
    <source>
        <dbReference type="Proteomes" id="UP000307943"/>
    </source>
</evidence>
<name>A0A5C4SZN2_9BACL</name>
<proteinExistence type="predicted"/>
<reference evidence="8 9" key="1">
    <citation type="submission" date="2019-05" db="EMBL/GenBank/DDBJ databases">
        <title>We sequenced the genome of Paenibacillus hemerocallicola KCTC 33185 for further insight into its adaptation and study the phylogeny of Paenibacillus.</title>
        <authorList>
            <person name="Narsing Rao M.P."/>
        </authorList>
    </citation>
    <scope>NUCLEOTIDE SEQUENCE [LARGE SCALE GENOMIC DNA]</scope>
    <source>
        <strain evidence="8 9">KCTC 33185</strain>
    </source>
</reference>
<keyword evidence="5" id="KW-0449">Lipoprotein</keyword>
<dbReference type="Gene3D" id="3.40.190.10">
    <property type="entry name" value="Periplasmic binding protein-like II"/>
    <property type="match status" value="1"/>
</dbReference>
<gene>
    <name evidence="8" type="ORF">FE784_32390</name>
</gene>
<evidence type="ECO:0000256" key="6">
    <source>
        <dbReference type="SAM" id="MobiDB-lite"/>
    </source>
</evidence>
<dbReference type="InterPro" id="IPR050490">
    <property type="entry name" value="Bact_solute-bd_prot1"/>
</dbReference>
<evidence type="ECO:0000256" key="5">
    <source>
        <dbReference type="ARBA" id="ARBA00023288"/>
    </source>
</evidence>
<dbReference type="SUPFAM" id="SSF53850">
    <property type="entry name" value="Periplasmic binding protein-like II"/>
    <property type="match status" value="1"/>
</dbReference>